<keyword evidence="6 15" id="KW-0732">Signal</keyword>
<keyword evidence="8 11" id="KW-0472">Membrane</keyword>
<evidence type="ECO:0000256" key="11">
    <source>
        <dbReference type="PROSITE-ProRule" id="PRU01360"/>
    </source>
</evidence>
<dbReference type="InterPro" id="IPR039426">
    <property type="entry name" value="TonB-dep_rcpt-like"/>
</dbReference>
<feature type="region of interest" description="Disordered" evidence="14">
    <location>
        <begin position="369"/>
        <end position="400"/>
    </location>
</feature>
<evidence type="ECO:0000256" key="6">
    <source>
        <dbReference type="ARBA" id="ARBA00022729"/>
    </source>
</evidence>
<evidence type="ECO:0000313" key="19">
    <source>
        <dbReference type="Proteomes" id="UP000060602"/>
    </source>
</evidence>
<dbReference type="RefSeq" id="WP_061073953.1">
    <property type="nucleotide sequence ID" value="NZ_CP014060.2"/>
</dbReference>
<keyword evidence="10 11" id="KW-0998">Cell outer membrane</keyword>
<dbReference type="Pfam" id="PF00593">
    <property type="entry name" value="TonB_dep_Rec_b-barrel"/>
    <property type="match status" value="1"/>
</dbReference>
<dbReference type="PANTHER" id="PTHR30069">
    <property type="entry name" value="TONB-DEPENDENT OUTER MEMBRANE RECEPTOR"/>
    <property type="match status" value="1"/>
</dbReference>
<dbReference type="PANTHER" id="PTHR30069:SF29">
    <property type="entry name" value="HEMOGLOBIN AND HEMOGLOBIN-HAPTOGLOBIN-BINDING PROTEIN 1-RELATED"/>
    <property type="match status" value="1"/>
</dbReference>
<evidence type="ECO:0000256" key="12">
    <source>
        <dbReference type="PROSITE-ProRule" id="PRU10144"/>
    </source>
</evidence>
<dbReference type="Gene3D" id="2.40.170.20">
    <property type="entry name" value="TonB-dependent receptor, beta-barrel domain"/>
    <property type="match status" value="1"/>
</dbReference>
<dbReference type="InterPro" id="IPR010917">
    <property type="entry name" value="TonB_rcpt_CS"/>
</dbReference>
<dbReference type="Pfam" id="PF07715">
    <property type="entry name" value="Plug"/>
    <property type="match status" value="1"/>
</dbReference>
<evidence type="ECO:0000313" key="18">
    <source>
        <dbReference type="EMBL" id="AMG39630.1"/>
    </source>
</evidence>
<dbReference type="InterPro" id="IPR036942">
    <property type="entry name" value="Beta-barrel_TonB_sf"/>
</dbReference>
<feature type="domain" description="TonB-dependent receptor plug" evidence="17">
    <location>
        <begin position="65"/>
        <end position="165"/>
    </location>
</feature>
<dbReference type="PROSITE" id="PS52016">
    <property type="entry name" value="TONB_DEPENDENT_REC_3"/>
    <property type="match status" value="1"/>
</dbReference>
<sequence>MSRPFPLSPLARAGLLSAAAISAPAAAADAPQLPAIQVSAERPADDGRLQPLGATPAPATIDHAVTQPVTVIERQDIDRLNTDSTLDLLGRVPNATVSRSGGIAGTIFLRGLNTNDMRVPMFIDGDRFRGRNTLQFMLISPTEIEQVEVVRGPNSSRFGSDGLGGLINFVTKRGHGNLEQPFSLNGGEASVTYRSNGHGVQSNVAVEGAGDGFDLRVYATGRRASNYDSATGEVPNSDYRGAGGGIVLGYMPDARQRIEASARVAYVKDGAAGTVPPYPAASSRRDPNRVKQARLAYSGEFDGAISALKASVYVNEFDTWMSARNQTNPARLVETRSHVVGPVVYGGSVAATVPWAQTTTTFGLDFMHERRPGSESRSDITVYRPNGTSTTTSTPYAKTGPNQYQTNVGAFVTTEWKPAPKWTVTAGGRFDWFRSDVGLDALPSPNLLPAFRAAQDSKQTATTGSLGLSYRATDVVELLGSVGTSFRMPWTSEMFSAGYTGTSYTIPNPELKPERGTTVEAGTRLHFDTATVGLTAFRSDYRDFLENATTTYLGLPATQRRNVGKVRIQGVETDWRWQLTRTVNLYGNASYLHATNRNTDRPLASIAPLSGIVGLQYVGANEAYALSGELQWAKGQSRYDARTEYPAAGYGVVNLYAQLQLDRLGLPQLGNTQVVLGVNNLFDRAYRTAATSSNVAYAMTDLNPLLEPGRSFSLTLRTRF</sequence>
<accession>A0A0X8P4A7</accession>
<evidence type="ECO:0000256" key="8">
    <source>
        <dbReference type="ARBA" id="ARBA00023136"/>
    </source>
</evidence>
<keyword evidence="4 11" id="KW-1134">Transmembrane beta strand</keyword>
<evidence type="ECO:0000256" key="15">
    <source>
        <dbReference type="SAM" id="SignalP"/>
    </source>
</evidence>
<reference evidence="19" key="1">
    <citation type="submission" date="2015-12" db="EMBL/GenBank/DDBJ databases">
        <title>FDA dAtabase for Regulatory Grade micrObial Sequences (FDA-ARGOS): Supporting development and validation of Infectious Disease Dx tests.</title>
        <authorList>
            <person name="Case J."/>
            <person name="Tallon L."/>
            <person name="Sadzewicz L."/>
            <person name="Sengamalay N."/>
            <person name="Ott S."/>
            <person name="Godinez A."/>
            <person name="Nagaraj S."/>
            <person name="Nadendla S."/>
            <person name="Sichtig H."/>
        </authorList>
    </citation>
    <scope>NUCLEOTIDE SEQUENCE [LARGE SCALE GENOMIC DNA]</scope>
    <source>
        <strain evidence="19">FDAARGOS_147</strain>
    </source>
</reference>
<dbReference type="Proteomes" id="UP000060602">
    <property type="component" value="Chromosome"/>
</dbReference>
<evidence type="ECO:0000256" key="3">
    <source>
        <dbReference type="ARBA" id="ARBA00022448"/>
    </source>
</evidence>
<feature type="signal peptide" evidence="15">
    <location>
        <begin position="1"/>
        <end position="27"/>
    </location>
</feature>
<dbReference type="AlphaFoldDB" id="A0A0X8P4A7"/>
<dbReference type="Gene3D" id="2.170.130.10">
    <property type="entry name" value="TonB-dependent receptor, plug domain"/>
    <property type="match status" value="1"/>
</dbReference>
<keyword evidence="7 13" id="KW-0798">TonB box</keyword>
<dbReference type="CDD" id="cd01347">
    <property type="entry name" value="ligand_gated_channel"/>
    <property type="match status" value="1"/>
</dbReference>
<dbReference type="EMBL" id="CP014060">
    <property type="protein sequence ID" value="AMG39630.1"/>
    <property type="molecule type" value="Genomic_DNA"/>
</dbReference>
<evidence type="ECO:0000256" key="1">
    <source>
        <dbReference type="ARBA" id="ARBA00004571"/>
    </source>
</evidence>
<evidence type="ECO:0000259" key="17">
    <source>
        <dbReference type="Pfam" id="PF07715"/>
    </source>
</evidence>
<dbReference type="InterPro" id="IPR012910">
    <property type="entry name" value="Plug_dom"/>
</dbReference>
<protein>
    <submittedName>
        <fullName evidence="18">TonB-dependent receptor</fullName>
    </submittedName>
</protein>
<comment type="similarity">
    <text evidence="2 11 13">Belongs to the TonB-dependent receptor family.</text>
</comment>
<dbReference type="SUPFAM" id="SSF56935">
    <property type="entry name" value="Porins"/>
    <property type="match status" value="1"/>
</dbReference>
<keyword evidence="3 11" id="KW-0813">Transport</keyword>
<dbReference type="PROSITE" id="PS01156">
    <property type="entry name" value="TONB_DEPENDENT_REC_2"/>
    <property type="match status" value="1"/>
</dbReference>
<evidence type="ECO:0000256" key="5">
    <source>
        <dbReference type="ARBA" id="ARBA00022692"/>
    </source>
</evidence>
<evidence type="ECO:0000256" key="7">
    <source>
        <dbReference type="ARBA" id="ARBA00023077"/>
    </source>
</evidence>
<evidence type="ECO:0000256" key="4">
    <source>
        <dbReference type="ARBA" id="ARBA00022452"/>
    </source>
</evidence>
<feature type="domain" description="TonB-dependent receptor-like beta-barrel" evidence="16">
    <location>
        <begin position="237"/>
        <end position="681"/>
    </location>
</feature>
<gene>
    <name evidence="18" type="ORF">AL504_28705</name>
</gene>
<evidence type="ECO:0000259" key="16">
    <source>
        <dbReference type="Pfam" id="PF00593"/>
    </source>
</evidence>
<dbReference type="GO" id="GO:0009279">
    <property type="term" value="C:cell outer membrane"/>
    <property type="evidence" value="ECO:0007669"/>
    <property type="project" value="UniProtKB-SubCell"/>
</dbReference>
<comment type="subcellular location">
    <subcellularLocation>
        <location evidence="1 11">Cell outer membrane</location>
        <topology evidence="1 11">Multi-pass membrane protein</topology>
    </subcellularLocation>
</comment>
<keyword evidence="9 18" id="KW-0675">Receptor</keyword>
<evidence type="ECO:0000256" key="13">
    <source>
        <dbReference type="RuleBase" id="RU003357"/>
    </source>
</evidence>
<dbReference type="GO" id="GO:0044718">
    <property type="term" value="P:siderophore transmembrane transport"/>
    <property type="evidence" value="ECO:0007669"/>
    <property type="project" value="TreeGrafter"/>
</dbReference>
<evidence type="ECO:0000256" key="2">
    <source>
        <dbReference type="ARBA" id="ARBA00009810"/>
    </source>
</evidence>
<dbReference type="InterPro" id="IPR037066">
    <property type="entry name" value="Plug_dom_sf"/>
</dbReference>
<proteinExistence type="inferred from homology"/>
<dbReference type="GO" id="GO:0015344">
    <property type="term" value="F:siderophore uptake transmembrane transporter activity"/>
    <property type="evidence" value="ECO:0007669"/>
    <property type="project" value="TreeGrafter"/>
</dbReference>
<name>A0A0X8P4A7_ALCXX</name>
<evidence type="ECO:0000256" key="10">
    <source>
        <dbReference type="ARBA" id="ARBA00023237"/>
    </source>
</evidence>
<dbReference type="InterPro" id="IPR000531">
    <property type="entry name" value="Beta-barrel_TonB"/>
</dbReference>
<evidence type="ECO:0000256" key="14">
    <source>
        <dbReference type="SAM" id="MobiDB-lite"/>
    </source>
</evidence>
<feature type="chain" id="PRO_5007069292" evidence="15">
    <location>
        <begin position="28"/>
        <end position="720"/>
    </location>
</feature>
<organism evidence="18 19">
    <name type="scientific">Alcaligenes xylosoxydans xylosoxydans</name>
    <name type="common">Achromobacter xylosoxidans</name>
    <dbReference type="NCBI Taxonomy" id="85698"/>
    <lineage>
        <taxon>Bacteria</taxon>
        <taxon>Pseudomonadati</taxon>
        <taxon>Pseudomonadota</taxon>
        <taxon>Betaproteobacteria</taxon>
        <taxon>Burkholderiales</taxon>
        <taxon>Alcaligenaceae</taxon>
        <taxon>Achromobacter</taxon>
    </lineage>
</organism>
<keyword evidence="5 11" id="KW-0812">Transmembrane</keyword>
<feature type="short sequence motif" description="TonB C-terminal box" evidence="12">
    <location>
        <begin position="703"/>
        <end position="720"/>
    </location>
</feature>
<evidence type="ECO:0000256" key="9">
    <source>
        <dbReference type="ARBA" id="ARBA00023170"/>
    </source>
</evidence>
<feature type="compositionally biased region" description="Basic and acidic residues" evidence="14">
    <location>
        <begin position="369"/>
        <end position="378"/>
    </location>
</feature>